<evidence type="ECO:0000256" key="4">
    <source>
        <dbReference type="ARBA" id="ARBA00022806"/>
    </source>
</evidence>
<accession>A0A161W1X7</accession>
<keyword evidence="4 9" id="KW-0347">Helicase</keyword>
<dbReference type="SUPFAM" id="SSF52540">
    <property type="entry name" value="P-loop containing nucleoside triphosphate hydrolases"/>
    <property type="match status" value="1"/>
</dbReference>
<evidence type="ECO:0000256" key="2">
    <source>
        <dbReference type="ARBA" id="ARBA00022741"/>
    </source>
</evidence>
<dbReference type="InterPro" id="IPR041679">
    <property type="entry name" value="DNA2/NAM7-like_C"/>
</dbReference>
<evidence type="ECO:0000313" key="9">
    <source>
        <dbReference type="EMBL" id="KZL77448.1"/>
    </source>
</evidence>
<name>A0A161W1X7_9PEZI</name>
<dbReference type="PANTHER" id="PTHR43788">
    <property type="entry name" value="DNA2/NAM7 HELICASE FAMILY MEMBER"/>
    <property type="match status" value="1"/>
</dbReference>
<proteinExistence type="inferred from homology"/>
<gene>
    <name evidence="9" type="ORF">CT0861_12606</name>
</gene>
<dbReference type="Proteomes" id="UP000076552">
    <property type="component" value="Unassembled WGS sequence"/>
</dbReference>
<dbReference type="CDD" id="cd18808">
    <property type="entry name" value="SF1_C_Upf1"/>
    <property type="match status" value="1"/>
</dbReference>
<keyword evidence="10" id="KW-1185">Reference proteome</keyword>
<dbReference type="InterPro" id="IPR047187">
    <property type="entry name" value="SF1_C_Upf1"/>
</dbReference>
<dbReference type="GO" id="GO:0043139">
    <property type="term" value="F:5'-3' DNA helicase activity"/>
    <property type="evidence" value="ECO:0007669"/>
    <property type="project" value="TreeGrafter"/>
</dbReference>
<comment type="caution">
    <text evidence="9">The sequence shown here is derived from an EMBL/GenBank/DDBJ whole genome shotgun (WGS) entry which is preliminary data.</text>
</comment>
<feature type="compositionally biased region" description="Basic residues" evidence="6">
    <location>
        <begin position="1001"/>
        <end position="1018"/>
    </location>
</feature>
<dbReference type="InterPro" id="IPR041677">
    <property type="entry name" value="DNA2/NAM7_AAA_11"/>
</dbReference>
<dbReference type="GO" id="GO:0005524">
    <property type="term" value="F:ATP binding"/>
    <property type="evidence" value="ECO:0007669"/>
    <property type="project" value="UniProtKB-KW"/>
</dbReference>
<evidence type="ECO:0000256" key="1">
    <source>
        <dbReference type="ARBA" id="ARBA00007913"/>
    </source>
</evidence>
<evidence type="ECO:0000256" key="6">
    <source>
        <dbReference type="SAM" id="MobiDB-lite"/>
    </source>
</evidence>
<evidence type="ECO:0000259" key="8">
    <source>
        <dbReference type="Pfam" id="PF13087"/>
    </source>
</evidence>
<evidence type="ECO:0000259" key="7">
    <source>
        <dbReference type="Pfam" id="PF13086"/>
    </source>
</evidence>
<dbReference type="GO" id="GO:0016787">
    <property type="term" value="F:hydrolase activity"/>
    <property type="evidence" value="ECO:0007669"/>
    <property type="project" value="UniProtKB-KW"/>
</dbReference>
<dbReference type="InterPro" id="IPR027417">
    <property type="entry name" value="P-loop_NTPase"/>
</dbReference>
<keyword evidence="2" id="KW-0547">Nucleotide-binding</keyword>
<dbReference type="Gene3D" id="3.40.50.300">
    <property type="entry name" value="P-loop containing nucleotide triphosphate hydrolases"/>
    <property type="match status" value="2"/>
</dbReference>
<dbReference type="Pfam" id="PF13087">
    <property type="entry name" value="AAA_12"/>
    <property type="match status" value="1"/>
</dbReference>
<keyword evidence="5" id="KW-0067">ATP-binding</keyword>
<feature type="region of interest" description="Disordered" evidence="6">
    <location>
        <begin position="1"/>
        <end position="20"/>
    </location>
</feature>
<dbReference type="PANTHER" id="PTHR43788:SF8">
    <property type="entry name" value="DNA-BINDING PROTEIN SMUBP-2"/>
    <property type="match status" value="1"/>
</dbReference>
<keyword evidence="3" id="KW-0378">Hydrolase</keyword>
<feature type="domain" description="DNA2/NAM7 helicase helicase" evidence="7">
    <location>
        <begin position="489"/>
        <end position="754"/>
    </location>
</feature>
<dbReference type="EMBL" id="LFIV01000007">
    <property type="protein sequence ID" value="KZL77448.1"/>
    <property type="molecule type" value="Genomic_DNA"/>
</dbReference>
<reference evidence="9 10" key="1">
    <citation type="submission" date="2015-06" db="EMBL/GenBank/DDBJ databases">
        <title>Survival trade-offs in plant roots during colonization by closely related pathogenic and mutualistic fungi.</title>
        <authorList>
            <person name="Hacquard S."/>
            <person name="Kracher B."/>
            <person name="Hiruma K."/>
            <person name="Weinman A."/>
            <person name="Muench P."/>
            <person name="Garrido Oter R."/>
            <person name="Ver Loren van Themaat E."/>
            <person name="Dallerey J.-F."/>
            <person name="Damm U."/>
            <person name="Henrissat B."/>
            <person name="Lespinet O."/>
            <person name="Thon M."/>
            <person name="Kemen E."/>
            <person name="McHardy A.C."/>
            <person name="Schulze-Lefert P."/>
            <person name="O'Connell R.J."/>
        </authorList>
    </citation>
    <scope>NUCLEOTIDE SEQUENCE [LARGE SCALE GENOMIC DNA]</scope>
    <source>
        <strain evidence="9 10">0861</strain>
    </source>
</reference>
<feature type="domain" description="DNA2/NAM7 helicase-like C-terminal" evidence="8">
    <location>
        <begin position="783"/>
        <end position="984"/>
    </location>
</feature>
<dbReference type="Pfam" id="PF13086">
    <property type="entry name" value="AAA_11"/>
    <property type="match status" value="1"/>
</dbReference>
<evidence type="ECO:0000256" key="5">
    <source>
        <dbReference type="ARBA" id="ARBA00022840"/>
    </source>
</evidence>
<sequence>MSHSIPDQEGNATPEDASASVTATPSVKYRNYVRNCALLLNDAMGPVIASSISPMKIGTQLVLINAQPCEPYMGFVLAFTIGVDYKDMPPRRCIPSQEHKLRIKFPRGKFTHTIEEASPEVLARFPDGKRKGRCIVTVKLHSDARVSVLGFGIPFANHADPEVDGWVNKNTPIIDNTTILDVLCQDTFVFVLDSTVVDAQKQWKESDLAPLFTYPYGDKHSWDKVRFRELLDRNKSDEKFEPAHYHDSHNSHLTAVTHSVVQDTFWVSEAAREIRDYKVSGYFVPRDPDSDKMYYVLIRLLKGFKDEYDAAWRRLIKEEKFSLWIFEEKTEKHPKGAWDCLIVDHPEHIEALRDHRMSSDDSETMEELVLLTRRPPPNALARGPNLSVQAFGSRSIADAAFKKDENHIADRMALHRCLMLGSGFHDWMMRTKSPDDVSEAMAATNLNDKPAVRPIPVVNLLDVSDDAYIDALVKEALPADQVRFRQYMVNRPLGLGIITAGPGFGKTTALAAATLGMCATVGKVLCCGPSNVSVDNFADRLNRVTRSVSARYNEGKPEGDNSRSRHQFVIRAFKINREVEAALHLLAKPDETDMTFLSRGWGRKTKWQPHLSVAVWMLVLLRSQAKCVWTLHSDDSEWLHRKQRTLDTENHMSLLRDIARGKEDYKPQFATPIKKLLTKLAVELVQAADLLCTTASASTKEDIFAMWKENLARGVAFDEAANMDRADLADVWGNTLLPCLMGGDPKQLPPTVMTRDEKDKRGNLFNRFSHDGGISALDFQQAAGYPVYRLVTQLRMGNGLFDWVAELIYPDVPLTYSSLCQIDQPKFALGHNLEDFIRSKYPEVKAPPANKFWPVFLSCENGRVFVDRNTGSKQSKDQVKVALDFALDFVTVKNVNPAKITIISPYAANVDYLSRMRKQPEYAALEGMPQASSVDGFQGQENDIMIVVMGTAFPQPGAGFTSNPQRLNVMLTRQRCGLVVVGHIKMPGVVDDGEEDEGKGKGKGKGKRKGKGPVKGKKERIMTLNEEGEMVWMVVTVLKEMYKRMYTNGRVATVTIAKLIKPLKARQLCVSQRTLPAIHLPYDRYLKLYVARSGPVEVLRTLWRGGEKTNGWRDGKMPSAGDGRTRARAWKREDMGGLKEVARGYSSVEGSGS</sequence>
<evidence type="ECO:0000313" key="10">
    <source>
        <dbReference type="Proteomes" id="UP000076552"/>
    </source>
</evidence>
<dbReference type="InterPro" id="IPR050534">
    <property type="entry name" value="Coronavir_polyprotein_1ab"/>
</dbReference>
<protein>
    <submittedName>
        <fullName evidence="9">DNA helicase</fullName>
    </submittedName>
</protein>
<organism evidence="9 10">
    <name type="scientific">Colletotrichum tofieldiae</name>
    <dbReference type="NCBI Taxonomy" id="708197"/>
    <lineage>
        <taxon>Eukaryota</taxon>
        <taxon>Fungi</taxon>
        <taxon>Dikarya</taxon>
        <taxon>Ascomycota</taxon>
        <taxon>Pezizomycotina</taxon>
        <taxon>Sordariomycetes</taxon>
        <taxon>Hypocreomycetidae</taxon>
        <taxon>Glomerellales</taxon>
        <taxon>Glomerellaceae</taxon>
        <taxon>Colletotrichum</taxon>
        <taxon>Colletotrichum spaethianum species complex</taxon>
    </lineage>
</organism>
<comment type="similarity">
    <text evidence="1">Belongs to the DNA2/NAM7 helicase family.</text>
</comment>
<dbReference type="STRING" id="708197.A0A161W1X7"/>
<dbReference type="AlphaFoldDB" id="A0A161W1X7"/>
<evidence type="ECO:0000256" key="3">
    <source>
        <dbReference type="ARBA" id="ARBA00022801"/>
    </source>
</evidence>
<feature type="region of interest" description="Disordered" evidence="6">
    <location>
        <begin position="990"/>
        <end position="1018"/>
    </location>
</feature>